<dbReference type="EMBL" id="ACVR01000017">
    <property type="protein sequence ID" value="EET83443.1"/>
    <property type="molecule type" value="Genomic_DNA"/>
</dbReference>
<evidence type="ECO:0000313" key="2">
    <source>
        <dbReference type="Proteomes" id="UP000018419"/>
    </source>
</evidence>
<keyword evidence="2" id="KW-1185">Reference proteome</keyword>
<proteinExistence type="predicted"/>
<gene>
    <name evidence="1" type="ORF">ACIRA0001_2810</name>
</gene>
<dbReference type="Proteomes" id="UP000018419">
    <property type="component" value="Unassembled WGS sequence"/>
</dbReference>
<evidence type="ECO:0000313" key="1">
    <source>
        <dbReference type="EMBL" id="EET83443.1"/>
    </source>
</evidence>
<organism evidence="1 2">
    <name type="scientific">Acinetobacter radioresistens SK82</name>
    <dbReference type="NCBI Taxonomy" id="596318"/>
    <lineage>
        <taxon>Bacteria</taxon>
        <taxon>Pseudomonadati</taxon>
        <taxon>Pseudomonadota</taxon>
        <taxon>Gammaproteobacteria</taxon>
        <taxon>Moraxellales</taxon>
        <taxon>Moraxellaceae</taxon>
        <taxon>Acinetobacter</taxon>
    </lineage>
</organism>
<reference evidence="1 2" key="1">
    <citation type="submission" date="2009-07" db="EMBL/GenBank/DDBJ databases">
        <authorList>
            <person name="Madupu R."/>
            <person name="Durkin A.S."/>
            <person name="Torralba M."/>
            <person name="Methe B."/>
            <person name="Sutton G.G."/>
            <person name="Strausberg R.L."/>
            <person name="Nelson K.E."/>
        </authorList>
    </citation>
    <scope>NUCLEOTIDE SEQUENCE [LARGE SCALE GENOMIC DNA]</scope>
    <source>
        <strain evidence="1 2">SK82</strain>
    </source>
</reference>
<accession>A0ABM9YQQ8</accession>
<comment type="caution">
    <text evidence="1">The sequence shown here is derived from an EMBL/GenBank/DDBJ whole genome shotgun (WGS) entry which is preliminary data.</text>
</comment>
<sequence length="101" mass="11473">MIYEIWRRSGGKVCSACGSNQVQLYRPVPKVVKALPEEHVQLQKKQSASKTKLVANDGFSYNAGQRLKIDDNGVEQKQCPDCREYIRFDARKCKHCGSIIE</sequence>
<protein>
    <submittedName>
        <fullName evidence="1">Uncharacterized protein</fullName>
    </submittedName>
</protein>
<name>A0ABM9YQQ8_ACIRA</name>